<keyword evidence="5" id="KW-1185">Reference proteome</keyword>
<dbReference type="SUPFAM" id="SSF48452">
    <property type="entry name" value="TPR-like"/>
    <property type="match status" value="2"/>
</dbReference>
<evidence type="ECO:0000313" key="4">
    <source>
        <dbReference type="EMBL" id="WFC93516.1"/>
    </source>
</evidence>
<gene>
    <name evidence="4" type="primary">CTR9</name>
    <name evidence="4" type="ORF">MBRA1_000136</name>
</gene>
<feature type="compositionally biased region" description="Low complexity" evidence="3">
    <location>
        <begin position="1185"/>
        <end position="1194"/>
    </location>
</feature>
<dbReference type="InterPro" id="IPR019734">
    <property type="entry name" value="TPR_rpt"/>
</dbReference>
<feature type="compositionally biased region" description="Basic and acidic residues" evidence="3">
    <location>
        <begin position="1286"/>
        <end position="1299"/>
    </location>
</feature>
<protein>
    <submittedName>
        <fullName evidence="4">Protein required for normal CLN1 and CLN2 G1 cyclin expression</fullName>
    </submittedName>
</protein>
<feature type="compositionally biased region" description="Basic and acidic residues" evidence="3">
    <location>
        <begin position="1225"/>
        <end position="1235"/>
    </location>
</feature>
<proteinExistence type="predicted"/>
<feature type="compositionally biased region" description="Acidic residues" evidence="3">
    <location>
        <begin position="1300"/>
        <end position="1310"/>
    </location>
</feature>
<dbReference type="InterPro" id="IPR031101">
    <property type="entry name" value="Ctr9"/>
</dbReference>
<dbReference type="GO" id="GO:0000993">
    <property type="term" value="F:RNA polymerase II complex binding"/>
    <property type="evidence" value="ECO:0007669"/>
    <property type="project" value="TreeGrafter"/>
</dbReference>
<keyword evidence="2" id="KW-0802">TPR repeat</keyword>
<dbReference type="Proteomes" id="UP001216638">
    <property type="component" value="Chromosome 1"/>
</dbReference>
<evidence type="ECO:0000256" key="3">
    <source>
        <dbReference type="SAM" id="MobiDB-lite"/>
    </source>
</evidence>
<dbReference type="EMBL" id="CP119951">
    <property type="protein sequence ID" value="WFC93516.1"/>
    <property type="molecule type" value="Genomic_DNA"/>
</dbReference>
<reference evidence="4" key="1">
    <citation type="submission" date="2023-03" db="EMBL/GenBank/DDBJ databases">
        <title>Mating type loci evolution in Malassezia.</title>
        <authorList>
            <person name="Coelho M.A."/>
        </authorList>
    </citation>
    <scope>NUCLEOTIDE SEQUENCE</scope>
    <source>
        <strain evidence="4">CBS 14135</strain>
    </source>
</reference>
<evidence type="ECO:0000256" key="1">
    <source>
        <dbReference type="ARBA" id="ARBA00022737"/>
    </source>
</evidence>
<name>A0AAF0DQ08_9BASI</name>
<keyword evidence="1" id="KW-0677">Repeat</keyword>
<feature type="compositionally biased region" description="Basic and acidic residues" evidence="3">
    <location>
        <begin position="1126"/>
        <end position="1156"/>
    </location>
</feature>
<accession>A0AAF0DQ08</accession>
<dbReference type="PANTHER" id="PTHR14027">
    <property type="entry name" value="RNA POLYMERASE-ASSOCIATED PROTEIN CTR9"/>
    <property type="match status" value="1"/>
</dbReference>
<feature type="compositionally biased region" description="Acidic residues" evidence="3">
    <location>
        <begin position="1202"/>
        <end position="1224"/>
    </location>
</feature>
<feature type="region of interest" description="Disordered" evidence="3">
    <location>
        <begin position="1126"/>
        <end position="1310"/>
    </location>
</feature>
<evidence type="ECO:0000256" key="2">
    <source>
        <dbReference type="ARBA" id="ARBA00022803"/>
    </source>
</evidence>
<evidence type="ECO:0000313" key="5">
    <source>
        <dbReference type="Proteomes" id="UP001216638"/>
    </source>
</evidence>
<sequence>MDDAGARRRAAPKSLELVLGTNESVSIDLDPLPSPEELEVVIDILVEEKPAAYFWTALASRCWNAGRRAEAELIVSKGCSILPVHRPDESAALFALHATFQLAEARGAPKQVLTDARYQPLHGKSTKDHYFRSTSDALNQAQSLGPQHPLLMQSRAVFALLTGDNALAGRLFDTLLQREPNHAVALLGKACVLLRAKQFLPALHLYQQALHVTLRMDQEADAAQDASLRWRGPDPRVGLGLCLWNLGRHDHARRAWRRAIDVDASNAAPRLLLGVSLVNAAKSVRALPHGWYGAYTEHPEDAARRTAYAEGLVLLQSAWQLDKTNAMTAVALSAHLLSQTTHLFAQAMPAAHDFATPIATPLPTELEEQVAQTLARTLKLGEHAIQYADSKSPVIQAWLQYAHALHAASRLARNVGDHALRLQSQRYYTRACEELARMPPVPGLADPDGMQHQLSHGLALATLGLAQLQASSGDVLAAANTLDAVLTRPSLGSSHSYAVELGLFAALLHAVPQPGAEAEQVAASRRKARTLLDRTLRLAEAAARLVHGARDADELDDATPSEDGALLQAQTAIEQEQLAPRTLAAMAHFDEDTLLHAQLATLCAPREVLRAVQQYANALRAAERHDAHTLRAQLQLNLGALLVQHGAGVLGHALNDDALRRGMAYLERAFVAAEAAATDSPEDAAAVKVLANYDLGRALEAVGDRAQAADAYRALVAAHPEYVDARVRLAVLAAHDTGAVAVDGGTRPAREIANARFKEALSCDPANLDTRATYIRFLAGEYPANPQAAWGAIKEIAAQLFLGPDAGKALFGSAAVAKRAADEARHDAFILGALGWTYYQLGLHTAPGASYKADRAKSMLRAADLFDKALAANPQCVFAAQGLMILLADDALGASDAAPEAVETRRKNAAEDAIVLFGRLRELRDDASVYVCQGHAFMIRNELERALHVYDLALHRYHNERNPLVLQYVARAEYALGLREKEFARLQSAQAHLATAAEVLAERATDAKSSATVERMQVLYNKAVMAQKALQMLCDLPLEQQRAEELEEAMQWVTASQPTFPELEEAARKNQLLYITAEVVEQRAQYAETSLMRQATKQLEEARAYAAQRAEQMRLLDEKQRAKEAELEQMRRAREEEHRRRAEAIAESRRKAREEASQIEYIQEPEPEPKRRATGGSRKKKESAQQQQQQQQQQDAQFIANDSEEEAADDLFREDDSDTDANESDSDKDSARGDDDAADGAASGDAPDAAAPAAPTSTRDKLAALARQRKQRNQQERKEKKRRSRDKSERTAKKPKVDNDTIDSDEEMML</sequence>
<feature type="compositionally biased region" description="Low complexity" evidence="3">
    <location>
        <begin position="1239"/>
        <end position="1255"/>
    </location>
</feature>
<dbReference type="InterPro" id="IPR011990">
    <property type="entry name" value="TPR-like_helical_dom_sf"/>
</dbReference>
<dbReference type="GO" id="GO:0016593">
    <property type="term" value="C:Cdc73/Paf1 complex"/>
    <property type="evidence" value="ECO:0007669"/>
    <property type="project" value="TreeGrafter"/>
</dbReference>
<organism evidence="4 5">
    <name type="scientific">Malassezia brasiliensis</name>
    <dbReference type="NCBI Taxonomy" id="1821822"/>
    <lineage>
        <taxon>Eukaryota</taxon>
        <taxon>Fungi</taxon>
        <taxon>Dikarya</taxon>
        <taxon>Basidiomycota</taxon>
        <taxon>Ustilaginomycotina</taxon>
        <taxon>Malasseziomycetes</taxon>
        <taxon>Malasseziales</taxon>
        <taxon>Malasseziaceae</taxon>
        <taxon>Malassezia</taxon>
    </lineage>
</organism>
<dbReference type="Gene3D" id="1.25.40.10">
    <property type="entry name" value="Tetratricopeptide repeat domain"/>
    <property type="match status" value="3"/>
</dbReference>
<dbReference type="PANTHER" id="PTHR14027:SF2">
    <property type="entry name" value="RNA POLYMERASE-ASSOCIATED PROTEIN CTR9 HOMOLOG"/>
    <property type="match status" value="1"/>
</dbReference>
<dbReference type="GO" id="GO:0006368">
    <property type="term" value="P:transcription elongation by RNA polymerase II"/>
    <property type="evidence" value="ECO:0007669"/>
    <property type="project" value="TreeGrafter"/>
</dbReference>
<dbReference type="GO" id="GO:0006355">
    <property type="term" value="P:regulation of DNA-templated transcription"/>
    <property type="evidence" value="ECO:0007669"/>
    <property type="project" value="InterPro"/>
</dbReference>
<dbReference type="SMART" id="SM00028">
    <property type="entry name" value="TPR"/>
    <property type="match status" value="4"/>
</dbReference>